<comment type="caution">
    <text evidence="2">The sequence shown here is derived from an EMBL/GenBank/DDBJ whole genome shotgun (WGS) entry which is preliminary data.</text>
</comment>
<gene>
    <name evidence="2" type="ORF">K0M31_007396</name>
</gene>
<dbReference type="Proteomes" id="UP001177670">
    <property type="component" value="Unassembled WGS sequence"/>
</dbReference>
<feature type="region of interest" description="Disordered" evidence="1">
    <location>
        <begin position="1"/>
        <end position="24"/>
    </location>
</feature>
<reference evidence="2" key="1">
    <citation type="submission" date="2021-10" db="EMBL/GenBank/DDBJ databases">
        <title>Melipona bicolor Genome sequencing and assembly.</title>
        <authorList>
            <person name="Araujo N.S."/>
            <person name="Arias M.C."/>
        </authorList>
    </citation>
    <scope>NUCLEOTIDE SEQUENCE</scope>
    <source>
        <strain evidence="2">USP_2M_L1-L4_2017</strain>
        <tissue evidence="2">Whole body</tissue>
    </source>
</reference>
<dbReference type="EMBL" id="JAHYIQ010000002">
    <property type="protein sequence ID" value="KAK1134614.1"/>
    <property type="molecule type" value="Genomic_DNA"/>
</dbReference>
<evidence type="ECO:0000313" key="3">
    <source>
        <dbReference type="Proteomes" id="UP001177670"/>
    </source>
</evidence>
<dbReference type="AlphaFoldDB" id="A0AA40GBE4"/>
<sequence>MNPNLAEKQRTRGERIVSPRTEGGGEAFAEATTRFRSCKIQASGPDGGRISHCAFASSPVQEASSRTTETVHGHWQLLFVSLRAATALSDQTGYALLARRLTFLDVMGRLVARDEYRRELGTGSFLGFVKRGHAAFKLDTMMNRTTVTGPTFRLYGRTFIRV</sequence>
<name>A0AA40GBE4_9HYME</name>
<keyword evidence="3" id="KW-1185">Reference proteome</keyword>
<proteinExistence type="predicted"/>
<evidence type="ECO:0000313" key="2">
    <source>
        <dbReference type="EMBL" id="KAK1134614.1"/>
    </source>
</evidence>
<organism evidence="2 3">
    <name type="scientific">Melipona bicolor</name>
    <dbReference type="NCBI Taxonomy" id="60889"/>
    <lineage>
        <taxon>Eukaryota</taxon>
        <taxon>Metazoa</taxon>
        <taxon>Ecdysozoa</taxon>
        <taxon>Arthropoda</taxon>
        <taxon>Hexapoda</taxon>
        <taxon>Insecta</taxon>
        <taxon>Pterygota</taxon>
        <taxon>Neoptera</taxon>
        <taxon>Endopterygota</taxon>
        <taxon>Hymenoptera</taxon>
        <taxon>Apocrita</taxon>
        <taxon>Aculeata</taxon>
        <taxon>Apoidea</taxon>
        <taxon>Anthophila</taxon>
        <taxon>Apidae</taxon>
        <taxon>Melipona</taxon>
    </lineage>
</organism>
<evidence type="ECO:0000256" key="1">
    <source>
        <dbReference type="SAM" id="MobiDB-lite"/>
    </source>
</evidence>
<accession>A0AA40GBE4</accession>
<protein>
    <submittedName>
        <fullName evidence="2">Uncharacterized protein</fullName>
    </submittedName>
</protein>
<feature type="compositionally biased region" description="Basic and acidic residues" evidence="1">
    <location>
        <begin position="7"/>
        <end position="17"/>
    </location>
</feature>